<feature type="domain" description="tRNA/rRNA methyltransferase SpoU type" evidence="8">
    <location>
        <begin position="20"/>
        <end position="159"/>
    </location>
</feature>
<dbReference type="GO" id="GO:0141098">
    <property type="term" value="F:tRNA (cytidine(34)-2'-O)-methyltransferase activity"/>
    <property type="evidence" value="ECO:0007669"/>
    <property type="project" value="RHEA"/>
</dbReference>
<dbReference type="Gene3D" id="3.40.1280.10">
    <property type="match status" value="1"/>
</dbReference>
<comment type="catalytic activity">
    <reaction evidence="6">
        <text>5-carboxymethylaminomethyluridine(34) in tRNA(Leu) + S-adenosyl-L-methionine = 5-carboxymethylaminomethyl-2'-O-methyluridine(34) in tRNA(Leu) + S-adenosyl-L-homocysteine + H(+)</text>
        <dbReference type="Rhea" id="RHEA:43088"/>
        <dbReference type="Rhea" id="RHEA-COMP:10333"/>
        <dbReference type="Rhea" id="RHEA-COMP:10334"/>
        <dbReference type="ChEBI" id="CHEBI:15378"/>
        <dbReference type="ChEBI" id="CHEBI:57856"/>
        <dbReference type="ChEBI" id="CHEBI:59789"/>
        <dbReference type="ChEBI" id="CHEBI:74508"/>
        <dbReference type="ChEBI" id="CHEBI:74511"/>
        <dbReference type="EC" id="2.1.1.207"/>
    </reaction>
</comment>
<feature type="binding site" evidence="6 7">
    <location>
        <position position="96"/>
    </location>
    <ligand>
        <name>S-adenosyl-L-methionine</name>
        <dbReference type="ChEBI" id="CHEBI:59789"/>
    </ligand>
</feature>
<dbReference type="PANTHER" id="PTHR42971:SF1">
    <property type="entry name" value="TRNA (CYTIDINE(34)-2'-O)-METHYLTRANSFERASE"/>
    <property type="match status" value="1"/>
</dbReference>
<dbReference type="AlphaFoldDB" id="A0A1C3E7D1"/>
<dbReference type="EMBL" id="LYDR01000144">
    <property type="protein sequence ID" value="ODA29131.1"/>
    <property type="molecule type" value="Genomic_DNA"/>
</dbReference>
<dbReference type="InterPro" id="IPR001537">
    <property type="entry name" value="SpoU_MeTrfase"/>
</dbReference>
<dbReference type="SUPFAM" id="SSF75217">
    <property type="entry name" value="alpha/beta knot"/>
    <property type="match status" value="1"/>
</dbReference>
<sequence>MPDGFIIRIHEGFLVISPLLHVVLYQPDIPQNTGNIGRTCVAVGARLWLIRPLGFVLDARHLKRAGMDYWPLLDYVVVDSLHDVREQLPGHDFWYVENPAPRRIWDAEFKPGSVLVFGSESRGLPPAVIEECRGQMIDLPMRPEVRSLNLASTVNTAVYEAIRQIGHVGL</sequence>
<evidence type="ECO:0000259" key="8">
    <source>
        <dbReference type="Pfam" id="PF00588"/>
    </source>
</evidence>
<evidence type="ECO:0000256" key="5">
    <source>
        <dbReference type="ARBA" id="ARBA00022694"/>
    </source>
</evidence>
<keyword evidence="1 6" id="KW-0963">Cytoplasm</keyword>
<evidence type="ECO:0000256" key="7">
    <source>
        <dbReference type="PIRSR" id="PIRSR029256-1"/>
    </source>
</evidence>
<feature type="binding site" evidence="6 7">
    <location>
        <position position="139"/>
    </location>
    <ligand>
        <name>S-adenosyl-L-methionine</name>
        <dbReference type="ChEBI" id="CHEBI:59789"/>
    </ligand>
</feature>
<reference evidence="9 10" key="1">
    <citation type="submission" date="2016-05" db="EMBL/GenBank/DDBJ databases">
        <title>Genomic and physiological characterization of Planctopirus sp. isolated from fresh water lake.</title>
        <authorList>
            <person name="Subhash Y."/>
            <person name="Ramana C."/>
        </authorList>
    </citation>
    <scope>NUCLEOTIDE SEQUENCE [LARGE SCALE GENOMIC DNA]</scope>
    <source>
        <strain evidence="9 10">JC280</strain>
    </source>
</reference>
<dbReference type="GO" id="GO:0141102">
    <property type="term" value="F:tRNA (5-carboxymethylaminomethyluridine(34)-2'-O)-methyltransferase activity"/>
    <property type="evidence" value="ECO:0007669"/>
    <property type="project" value="RHEA"/>
</dbReference>
<evidence type="ECO:0000313" key="10">
    <source>
        <dbReference type="Proteomes" id="UP000094828"/>
    </source>
</evidence>
<keyword evidence="5 6" id="KW-0819">tRNA processing</keyword>
<comment type="catalytic activity">
    <reaction evidence="6">
        <text>cytidine(34) in tRNA + S-adenosyl-L-methionine = 2'-O-methylcytidine(34) in tRNA + S-adenosyl-L-homocysteine + H(+)</text>
        <dbReference type="Rhea" id="RHEA:43084"/>
        <dbReference type="Rhea" id="RHEA-COMP:10331"/>
        <dbReference type="Rhea" id="RHEA-COMP:10332"/>
        <dbReference type="ChEBI" id="CHEBI:15378"/>
        <dbReference type="ChEBI" id="CHEBI:57856"/>
        <dbReference type="ChEBI" id="CHEBI:59789"/>
        <dbReference type="ChEBI" id="CHEBI:74495"/>
        <dbReference type="ChEBI" id="CHEBI:82748"/>
        <dbReference type="EC" id="2.1.1.207"/>
    </reaction>
</comment>
<dbReference type="Pfam" id="PF00588">
    <property type="entry name" value="SpoU_methylase"/>
    <property type="match status" value="1"/>
</dbReference>
<keyword evidence="2 6" id="KW-0489">Methyltransferase</keyword>
<evidence type="ECO:0000256" key="1">
    <source>
        <dbReference type="ARBA" id="ARBA00022490"/>
    </source>
</evidence>
<evidence type="ECO:0000256" key="4">
    <source>
        <dbReference type="ARBA" id="ARBA00022691"/>
    </source>
</evidence>
<dbReference type="InterPro" id="IPR016914">
    <property type="entry name" value="TrmL"/>
</dbReference>
<dbReference type="Proteomes" id="UP000094828">
    <property type="component" value="Unassembled WGS sequence"/>
</dbReference>
<accession>A0A1C3E7D1</accession>
<comment type="similarity">
    <text evidence="6">Belongs to the class IV-like SAM-binding methyltransferase superfamily. RNA methyltransferase TrmH family. TrmL subfamily.</text>
</comment>
<keyword evidence="4 6" id="KW-0949">S-adenosyl-L-methionine</keyword>
<comment type="caution">
    <text evidence="9">The sequence shown here is derived from an EMBL/GenBank/DDBJ whole genome shotgun (WGS) entry which is preliminary data.</text>
</comment>
<evidence type="ECO:0000256" key="6">
    <source>
        <dbReference type="HAMAP-Rule" id="MF_01885"/>
    </source>
</evidence>
<evidence type="ECO:0000313" key="9">
    <source>
        <dbReference type="EMBL" id="ODA29131.1"/>
    </source>
</evidence>
<feature type="binding site" evidence="6 7">
    <location>
        <position position="147"/>
    </location>
    <ligand>
        <name>S-adenosyl-L-methionine</name>
        <dbReference type="ChEBI" id="CHEBI:59789"/>
    </ligand>
</feature>
<comment type="subcellular location">
    <subcellularLocation>
        <location evidence="6">Cytoplasm</location>
    </subcellularLocation>
</comment>
<evidence type="ECO:0000256" key="3">
    <source>
        <dbReference type="ARBA" id="ARBA00022679"/>
    </source>
</evidence>
<gene>
    <name evidence="9" type="ORF">A6X21_09990</name>
</gene>
<protein>
    <recommendedName>
        <fullName evidence="6">Putative tRNA (cytidine(34)-2'-O)-methyltransferase</fullName>
        <ecNumber evidence="6">2.1.1.207</ecNumber>
    </recommendedName>
    <alternativeName>
        <fullName evidence="6">tRNA (cytidine/uridine-2'-O-)-methyltransferase</fullName>
    </alternativeName>
</protein>
<dbReference type="EC" id="2.1.1.207" evidence="6"/>
<organism evidence="9 10">
    <name type="scientific">Planctopirus hydrillae</name>
    <dbReference type="NCBI Taxonomy" id="1841610"/>
    <lineage>
        <taxon>Bacteria</taxon>
        <taxon>Pseudomonadati</taxon>
        <taxon>Planctomycetota</taxon>
        <taxon>Planctomycetia</taxon>
        <taxon>Planctomycetales</taxon>
        <taxon>Planctomycetaceae</taxon>
        <taxon>Planctopirus</taxon>
    </lineage>
</organism>
<dbReference type="InterPro" id="IPR029028">
    <property type="entry name" value="Alpha/beta_knot_MTases"/>
</dbReference>
<keyword evidence="3 6" id="KW-0808">Transferase</keyword>
<dbReference type="PIRSF" id="PIRSF029256">
    <property type="entry name" value="SpoU_TrmH_prd"/>
    <property type="match status" value="1"/>
</dbReference>
<keyword evidence="10" id="KW-1185">Reference proteome</keyword>
<dbReference type="PANTHER" id="PTHR42971">
    <property type="entry name" value="TRNA (CYTIDINE(34)-2'-O)-METHYLTRANSFERASE"/>
    <property type="match status" value="1"/>
</dbReference>
<feature type="binding site" evidence="6 7">
    <location>
        <position position="118"/>
    </location>
    <ligand>
        <name>S-adenosyl-L-methionine</name>
        <dbReference type="ChEBI" id="CHEBI:59789"/>
    </ligand>
</feature>
<dbReference type="CDD" id="cd18094">
    <property type="entry name" value="SpoU-like_TrmL"/>
    <property type="match status" value="1"/>
</dbReference>
<comment type="function">
    <text evidence="6">Could methylate the ribose at the nucleotide 34 wobble position in tRNA.</text>
</comment>
<dbReference type="STRING" id="1841610.A6X21_09990"/>
<dbReference type="HAMAP" id="MF_01885">
    <property type="entry name" value="tRNA_methyltr_TrmL"/>
    <property type="match status" value="1"/>
</dbReference>
<dbReference type="GO" id="GO:0003723">
    <property type="term" value="F:RNA binding"/>
    <property type="evidence" value="ECO:0007669"/>
    <property type="project" value="InterPro"/>
</dbReference>
<evidence type="ECO:0000256" key="2">
    <source>
        <dbReference type="ARBA" id="ARBA00022603"/>
    </source>
</evidence>
<name>A0A1C3E7D1_9PLAN</name>
<dbReference type="GO" id="GO:0002130">
    <property type="term" value="P:wobble position ribose methylation"/>
    <property type="evidence" value="ECO:0007669"/>
    <property type="project" value="TreeGrafter"/>
</dbReference>
<dbReference type="GO" id="GO:0005737">
    <property type="term" value="C:cytoplasm"/>
    <property type="evidence" value="ECO:0007669"/>
    <property type="project" value="UniProtKB-SubCell"/>
</dbReference>
<dbReference type="InterPro" id="IPR029026">
    <property type="entry name" value="tRNA_m1G_MTases_N"/>
</dbReference>
<proteinExistence type="inferred from homology"/>